<dbReference type="GO" id="GO:0033214">
    <property type="term" value="P:siderophore-iron import into cell"/>
    <property type="evidence" value="ECO:0007669"/>
    <property type="project" value="TreeGrafter"/>
</dbReference>
<feature type="transmembrane region" description="Helical" evidence="8">
    <location>
        <begin position="337"/>
        <end position="358"/>
    </location>
</feature>
<evidence type="ECO:0000256" key="8">
    <source>
        <dbReference type="SAM" id="Phobius"/>
    </source>
</evidence>
<organism evidence="9 10">
    <name type="scientific">Thermodesulfovibrio yellowstonii</name>
    <dbReference type="NCBI Taxonomy" id="28262"/>
    <lineage>
        <taxon>Bacteria</taxon>
        <taxon>Pseudomonadati</taxon>
        <taxon>Nitrospirota</taxon>
        <taxon>Thermodesulfovibrionia</taxon>
        <taxon>Thermodesulfovibrionales</taxon>
        <taxon>Thermodesulfovibrionaceae</taxon>
        <taxon>Thermodesulfovibrio</taxon>
    </lineage>
</organism>
<evidence type="ECO:0000256" key="7">
    <source>
        <dbReference type="ARBA" id="ARBA00023136"/>
    </source>
</evidence>
<gene>
    <name evidence="9" type="ORF">TISLANDTSLP1_01560</name>
</gene>
<reference evidence="9" key="1">
    <citation type="submission" date="2022-12" db="EMBL/GenBank/DDBJ databases">
        <title>Reference genome sequencing for broad-spectrum identification of bacterial and archaeal isolates by mass spectrometry.</title>
        <authorList>
            <person name="Sekiguchi Y."/>
            <person name="Tourlousse D.M."/>
        </authorList>
    </citation>
    <scope>NUCLEOTIDE SEQUENCE</scope>
    <source>
        <strain evidence="9">TSL-P1</strain>
    </source>
</reference>
<feature type="transmembrane region" description="Helical" evidence="8">
    <location>
        <begin position="308"/>
        <end position="325"/>
    </location>
</feature>
<sequence length="363" mass="39539">MERLNSKIQDSQFIDTTLRKQYLSSIRTKLFLGVLLLFLIFLVAIVSVLTGSMNLGIHDVLKALLRDTENSYIVRNIRLTRVVGAALAGASMGVAGAVMQNVLKNPLASPFTLGVSHGAAFGAAFAIIVLGAGQAHSFGTEAVTVFKSYPVVLSAFSSALITVILILLLSFLRNISPEGIILAGVALSSLFGSATMFLQYFASDFQVAATVFWTFGDIGKAGWTENRLMFIAFILCFIYFFFQRWNFNAMLWGDEVAKSLGVNVKFLRVSGMFLSAFVVSVCTAFLGIIGFIGLISPHVIRLLIGNDHRFLIPYSALFGAFLLSVSDLVSRTILAPVVLPVGIITSFAGAPMFFYLLIRRRKI</sequence>
<keyword evidence="3" id="KW-0813">Transport</keyword>
<dbReference type="PANTHER" id="PTHR30472">
    <property type="entry name" value="FERRIC ENTEROBACTIN TRANSPORT SYSTEM PERMEASE PROTEIN"/>
    <property type="match status" value="1"/>
</dbReference>
<dbReference type="EMBL" id="BSDX01000001">
    <property type="protein sequence ID" value="GLI52463.1"/>
    <property type="molecule type" value="Genomic_DNA"/>
</dbReference>
<dbReference type="GO" id="GO:0022857">
    <property type="term" value="F:transmembrane transporter activity"/>
    <property type="evidence" value="ECO:0007669"/>
    <property type="project" value="InterPro"/>
</dbReference>
<evidence type="ECO:0000256" key="6">
    <source>
        <dbReference type="ARBA" id="ARBA00022989"/>
    </source>
</evidence>
<keyword evidence="5 8" id="KW-0812">Transmembrane</keyword>
<feature type="transmembrane region" description="Helical" evidence="8">
    <location>
        <begin position="272"/>
        <end position="296"/>
    </location>
</feature>
<dbReference type="GO" id="GO:0005886">
    <property type="term" value="C:plasma membrane"/>
    <property type="evidence" value="ECO:0007669"/>
    <property type="project" value="UniProtKB-SubCell"/>
</dbReference>
<evidence type="ECO:0000313" key="10">
    <source>
        <dbReference type="Proteomes" id="UP001144297"/>
    </source>
</evidence>
<evidence type="ECO:0000256" key="3">
    <source>
        <dbReference type="ARBA" id="ARBA00022448"/>
    </source>
</evidence>
<feature type="transmembrane region" description="Helical" evidence="8">
    <location>
        <begin position="230"/>
        <end position="252"/>
    </location>
</feature>
<dbReference type="Proteomes" id="UP001144297">
    <property type="component" value="Unassembled WGS sequence"/>
</dbReference>
<evidence type="ECO:0000256" key="2">
    <source>
        <dbReference type="ARBA" id="ARBA00007935"/>
    </source>
</evidence>
<proteinExistence type="inferred from homology"/>
<keyword evidence="7 8" id="KW-0472">Membrane</keyword>
<evidence type="ECO:0000256" key="4">
    <source>
        <dbReference type="ARBA" id="ARBA00022475"/>
    </source>
</evidence>
<feature type="transmembrane region" description="Helical" evidence="8">
    <location>
        <begin position="179"/>
        <end position="199"/>
    </location>
</feature>
<keyword evidence="10" id="KW-1185">Reference proteome</keyword>
<dbReference type="PANTHER" id="PTHR30472:SF25">
    <property type="entry name" value="ABC TRANSPORTER PERMEASE PROTEIN MJ0876-RELATED"/>
    <property type="match status" value="1"/>
</dbReference>
<dbReference type="InterPro" id="IPR037294">
    <property type="entry name" value="ABC_BtuC-like"/>
</dbReference>
<dbReference type="Gene3D" id="1.10.3470.10">
    <property type="entry name" value="ABC transporter involved in vitamin B12 uptake, BtuC"/>
    <property type="match status" value="1"/>
</dbReference>
<evidence type="ECO:0000256" key="5">
    <source>
        <dbReference type="ARBA" id="ARBA00022692"/>
    </source>
</evidence>
<comment type="subcellular location">
    <subcellularLocation>
        <location evidence="1">Cell membrane</location>
        <topology evidence="1">Multi-pass membrane protein</topology>
    </subcellularLocation>
</comment>
<accession>A0A9W6GC64</accession>
<keyword evidence="6 8" id="KW-1133">Transmembrane helix</keyword>
<protein>
    <submittedName>
        <fullName evidence="9">Iron ABC transporter permease</fullName>
    </submittedName>
</protein>
<dbReference type="AlphaFoldDB" id="A0A9W6GC64"/>
<evidence type="ECO:0000313" key="9">
    <source>
        <dbReference type="EMBL" id="GLI52463.1"/>
    </source>
</evidence>
<comment type="similarity">
    <text evidence="2">Belongs to the binding-protein-dependent transport system permease family. FecCD subfamily.</text>
</comment>
<dbReference type="InterPro" id="IPR000522">
    <property type="entry name" value="ABC_transptr_permease_BtuC"/>
</dbReference>
<feature type="transmembrane region" description="Helical" evidence="8">
    <location>
        <begin position="77"/>
        <end position="99"/>
    </location>
</feature>
<feature type="transmembrane region" description="Helical" evidence="8">
    <location>
        <begin position="111"/>
        <end position="132"/>
    </location>
</feature>
<feature type="transmembrane region" description="Helical" evidence="8">
    <location>
        <begin position="30"/>
        <end position="57"/>
    </location>
</feature>
<evidence type="ECO:0000256" key="1">
    <source>
        <dbReference type="ARBA" id="ARBA00004651"/>
    </source>
</evidence>
<feature type="transmembrane region" description="Helical" evidence="8">
    <location>
        <begin position="152"/>
        <end position="172"/>
    </location>
</feature>
<name>A0A9W6GC64_9BACT</name>
<dbReference type="FunFam" id="1.10.3470.10:FF:000001">
    <property type="entry name" value="Vitamin B12 ABC transporter permease BtuC"/>
    <property type="match status" value="1"/>
</dbReference>
<dbReference type="Pfam" id="PF01032">
    <property type="entry name" value="FecCD"/>
    <property type="match status" value="1"/>
</dbReference>
<dbReference type="SUPFAM" id="SSF81345">
    <property type="entry name" value="ABC transporter involved in vitamin B12 uptake, BtuC"/>
    <property type="match status" value="1"/>
</dbReference>
<comment type="caution">
    <text evidence="9">The sequence shown here is derived from an EMBL/GenBank/DDBJ whole genome shotgun (WGS) entry which is preliminary data.</text>
</comment>
<dbReference type="CDD" id="cd06550">
    <property type="entry name" value="TM_ABC_iron-siderophores_like"/>
    <property type="match status" value="1"/>
</dbReference>
<keyword evidence="4" id="KW-1003">Cell membrane</keyword>